<dbReference type="InterPro" id="IPR015807">
    <property type="entry name" value="His-tRNA-ligase"/>
</dbReference>
<evidence type="ECO:0000259" key="11">
    <source>
        <dbReference type="PROSITE" id="PS50862"/>
    </source>
</evidence>
<feature type="compositionally biased region" description="Basic and acidic residues" evidence="10">
    <location>
        <begin position="68"/>
        <end position="77"/>
    </location>
</feature>
<evidence type="ECO:0000256" key="2">
    <source>
        <dbReference type="ARBA" id="ARBA00012815"/>
    </source>
</evidence>
<feature type="binding site" evidence="9">
    <location>
        <position position="190"/>
    </location>
    <ligand>
        <name>L-histidine</name>
        <dbReference type="ChEBI" id="CHEBI:57595"/>
    </ligand>
</feature>
<dbReference type="Gene3D" id="3.40.50.800">
    <property type="entry name" value="Anticodon-binding domain"/>
    <property type="match status" value="1"/>
</dbReference>
<dbReference type="AlphaFoldDB" id="A0A2R5GK08"/>
<proteinExistence type="inferred from homology"/>
<dbReference type="SUPFAM" id="SSF52954">
    <property type="entry name" value="Class II aaRS ABD-related"/>
    <property type="match status" value="1"/>
</dbReference>
<evidence type="ECO:0000256" key="4">
    <source>
        <dbReference type="ARBA" id="ARBA00022741"/>
    </source>
</evidence>
<evidence type="ECO:0000256" key="6">
    <source>
        <dbReference type="ARBA" id="ARBA00022917"/>
    </source>
</evidence>
<keyword evidence="13" id="KW-1185">Reference proteome</keyword>
<dbReference type="InterPro" id="IPR036621">
    <property type="entry name" value="Anticodon-bd_dom_sf"/>
</dbReference>
<dbReference type="FunFam" id="3.40.50.800:FF:000012">
    <property type="entry name" value="Histidine--tRNA ligase, cytoplasmic"/>
    <property type="match status" value="1"/>
</dbReference>
<name>A0A2R5GK08_9STRA</name>
<comment type="caution">
    <text evidence="12">The sequence shown here is derived from an EMBL/GenBank/DDBJ whole genome shotgun (WGS) entry which is preliminary data.</text>
</comment>
<accession>A0A2R5GK08</accession>
<dbReference type="SUPFAM" id="SSF55681">
    <property type="entry name" value="Class II aaRS and biotin synthetases"/>
    <property type="match status" value="1"/>
</dbReference>
<dbReference type="FunFam" id="3.30.930.10:FF:000092">
    <property type="entry name" value="Histidyl-tRNA synthetase putative"/>
    <property type="match status" value="1"/>
</dbReference>
<comment type="similarity">
    <text evidence="1">Belongs to the class-II aminoacyl-tRNA synthetase family.</text>
</comment>
<dbReference type="InterPro" id="IPR041715">
    <property type="entry name" value="HisRS-like_core"/>
</dbReference>
<dbReference type="Gene3D" id="3.30.930.10">
    <property type="entry name" value="Bira Bifunctional Protein, Domain 2"/>
    <property type="match status" value="1"/>
</dbReference>
<dbReference type="NCBIfam" id="TIGR00442">
    <property type="entry name" value="hisS"/>
    <property type="match status" value="1"/>
</dbReference>
<dbReference type="GO" id="GO:0004821">
    <property type="term" value="F:histidine-tRNA ligase activity"/>
    <property type="evidence" value="ECO:0007669"/>
    <property type="project" value="UniProtKB-EC"/>
</dbReference>
<evidence type="ECO:0000256" key="8">
    <source>
        <dbReference type="ARBA" id="ARBA00047639"/>
    </source>
</evidence>
<dbReference type="Pfam" id="PF13393">
    <property type="entry name" value="tRNA-synt_His"/>
    <property type="match status" value="1"/>
</dbReference>
<dbReference type="InterPro" id="IPR006195">
    <property type="entry name" value="aa-tRNA-synth_II"/>
</dbReference>
<dbReference type="InParanoid" id="A0A2R5GK08"/>
<feature type="binding site" evidence="9">
    <location>
        <position position="359"/>
    </location>
    <ligand>
        <name>L-histidine</name>
        <dbReference type="ChEBI" id="CHEBI:57595"/>
    </ligand>
</feature>
<keyword evidence="5" id="KW-0067">ATP-binding</keyword>
<dbReference type="OrthoDB" id="1906957at2759"/>
<protein>
    <recommendedName>
        <fullName evidence="2">histidine--tRNA ligase</fullName>
        <ecNumber evidence="2">6.1.1.21</ecNumber>
    </recommendedName>
</protein>
<sequence>MEVVAAAAIAAGAVAATAATAADDVDNNAAVVDEPEASYLKDFKELAAGLPDDVEALQKMVLELRGESASKEAEAAPKKSKKKGGKYQPKTPLGMRDYHPEEMAVRERVFDTIKGVFKRHGAVSIETPVAELKETLTGKYGEDSKLIYDLADQGGEILALRYDLTVPFARYCAEHGVETIKRYHIARVYRRDNPVMTKGRYREFYQCDIDIAGEYEPMVADAECVKIVTDILGGLDVGDFLVKINHRQLLDGIFAVCGVPDDLFRPICSAVDKLDKTEWPEVKEEMIRKGISGEVAEKIWGYAQQKGGPELVAKLLEDEDLCANESAKAGLDAMKLLFEFCDCYGVPANRVSFDLSMARGLDYYTGVIYEAVLVGAEVGSVAGGGRYDNLVGMFLAKKGKKKDKKIPCVGVSLGIERLFTVVANRQKSQEGAVASRPTEIQVVGIATSEDKQEILRERMKVCSELWEAGVSAETSYKASAKFMTQVQHCEKNAIPFAVVVGKSELEAGKIKIRNIVSKDEEEVPRDQYIARLKELLAGSSQ</sequence>
<evidence type="ECO:0000256" key="1">
    <source>
        <dbReference type="ARBA" id="ARBA00008226"/>
    </source>
</evidence>
<keyword evidence="3 12" id="KW-0436">Ligase</keyword>
<feature type="region of interest" description="Disordered" evidence="10">
    <location>
        <begin position="68"/>
        <end position="96"/>
    </location>
</feature>
<gene>
    <name evidence="12" type="ORF">FCC1311_068792</name>
</gene>
<dbReference type="InterPro" id="IPR004516">
    <property type="entry name" value="HisRS/HisZ"/>
</dbReference>
<dbReference type="InterPro" id="IPR033656">
    <property type="entry name" value="HisRS_anticodon"/>
</dbReference>
<feature type="binding site" evidence="9">
    <location>
        <position position="210"/>
    </location>
    <ligand>
        <name>L-histidine</name>
        <dbReference type="ChEBI" id="CHEBI:57595"/>
    </ligand>
</feature>
<dbReference type="InterPro" id="IPR045864">
    <property type="entry name" value="aa-tRNA-synth_II/BPL/LPL"/>
</dbReference>
<evidence type="ECO:0000313" key="13">
    <source>
        <dbReference type="Proteomes" id="UP000241890"/>
    </source>
</evidence>
<feature type="binding site" evidence="9">
    <location>
        <position position="206"/>
    </location>
    <ligand>
        <name>L-histidine</name>
        <dbReference type="ChEBI" id="CHEBI:57595"/>
    </ligand>
</feature>
<dbReference type="Proteomes" id="UP000241890">
    <property type="component" value="Unassembled WGS sequence"/>
</dbReference>
<reference evidence="12 13" key="1">
    <citation type="submission" date="2017-12" db="EMBL/GenBank/DDBJ databases">
        <title>Sequencing, de novo assembly and annotation of complete genome of a new Thraustochytrid species, strain FCC1311.</title>
        <authorList>
            <person name="Sedici K."/>
            <person name="Godart F."/>
            <person name="Aiese Cigliano R."/>
            <person name="Sanseverino W."/>
            <person name="Barakat M."/>
            <person name="Ortet P."/>
            <person name="Marechal E."/>
            <person name="Cagnac O."/>
            <person name="Amato A."/>
        </authorList>
    </citation>
    <scope>NUCLEOTIDE SEQUENCE [LARGE SCALE GENOMIC DNA]</scope>
</reference>
<dbReference type="EMBL" id="BEYU01000081">
    <property type="protein sequence ID" value="GBG30659.1"/>
    <property type="molecule type" value="Genomic_DNA"/>
</dbReference>
<keyword evidence="7" id="KW-0030">Aminoacyl-tRNA synthetase</keyword>
<evidence type="ECO:0000256" key="5">
    <source>
        <dbReference type="ARBA" id="ARBA00022840"/>
    </source>
</evidence>
<evidence type="ECO:0000256" key="9">
    <source>
        <dbReference type="PIRSR" id="PIRSR001549-1"/>
    </source>
</evidence>
<dbReference type="GO" id="GO:0005524">
    <property type="term" value="F:ATP binding"/>
    <property type="evidence" value="ECO:0007669"/>
    <property type="project" value="UniProtKB-KW"/>
</dbReference>
<dbReference type="GO" id="GO:0003723">
    <property type="term" value="F:RNA binding"/>
    <property type="evidence" value="ECO:0007669"/>
    <property type="project" value="TreeGrafter"/>
</dbReference>
<feature type="domain" description="Aminoacyl-transfer RNA synthetases class-II family profile" evidence="11">
    <location>
        <begin position="94"/>
        <end position="437"/>
    </location>
</feature>
<dbReference type="Pfam" id="PF03129">
    <property type="entry name" value="HGTP_anticodon"/>
    <property type="match status" value="1"/>
</dbReference>
<dbReference type="GO" id="GO:0032543">
    <property type="term" value="P:mitochondrial translation"/>
    <property type="evidence" value="ECO:0007669"/>
    <property type="project" value="TreeGrafter"/>
</dbReference>
<dbReference type="EC" id="6.1.1.21" evidence="2"/>
<dbReference type="PANTHER" id="PTHR11476">
    <property type="entry name" value="HISTIDYL-TRNA SYNTHETASE"/>
    <property type="match status" value="1"/>
</dbReference>
<dbReference type="GO" id="GO:0005739">
    <property type="term" value="C:mitochondrion"/>
    <property type="evidence" value="ECO:0007669"/>
    <property type="project" value="TreeGrafter"/>
</dbReference>
<feature type="binding site" evidence="9">
    <location>
        <begin position="163"/>
        <end position="165"/>
    </location>
    <ligand>
        <name>L-histidine</name>
        <dbReference type="ChEBI" id="CHEBI:57595"/>
    </ligand>
</feature>
<dbReference type="PIRSF" id="PIRSF001549">
    <property type="entry name" value="His-tRNA_synth"/>
    <property type="match status" value="1"/>
</dbReference>
<dbReference type="PANTHER" id="PTHR11476:SF7">
    <property type="entry name" value="HISTIDINE--TRNA LIGASE"/>
    <property type="match status" value="1"/>
</dbReference>
<evidence type="ECO:0000256" key="10">
    <source>
        <dbReference type="SAM" id="MobiDB-lite"/>
    </source>
</evidence>
<dbReference type="GO" id="GO:0006427">
    <property type="term" value="P:histidyl-tRNA aminoacylation"/>
    <property type="evidence" value="ECO:0007669"/>
    <property type="project" value="InterPro"/>
</dbReference>
<evidence type="ECO:0000313" key="12">
    <source>
        <dbReference type="EMBL" id="GBG30659.1"/>
    </source>
</evidence>
<keyword evidence="4" id="KW-0547">Nucleotide-binding</keyword>
<evidence type="ECO:0000256" key="7">
    <source>
        <dbReference type="ARBA" id="ARBA00023146"/>
    </source>
</evidence>
<dbReference type="GO" id="GO:0005829">
    <property type="term" value="C:cytosol"/>
    <property type="evidence" value="ECO:0007669"/>
    <property type="project" value="TreeGrafter"/>
</dbReference>
<dbReference type="CDD" id="cd00773">
    <property type="entry name" value="HisRS-like_core"/>
    <property type="match status" value="1"/>
</dbReference>
<dbReference type="CDD" id="cd00859">
    <property type="entry name" value="HisRS_anticodon"/>
    <property type="match status" value="1"/>
</dbReference>
<evidence type="ECO:0000256" key="3">
    <source>
        <dbReference type="ARBA" id="ARBA00022598"/>
    </source>
</evidence>
<organism evidence="12 13">
    <name type="scientific">Hondaea fermentalgiana</name>
    <dbReference type="NCBI Taxonomy" id="2315210"/>
    <lineage>
        <taxon>Eukaryota</taxon>
        <taxon>Sar</taxon>
        <taxon>Stramenopiles</taxon>
        <taxon>Bigyra</taxon>
        <taxon>Labyrinthulomycetes</taxon>
        <taxon>Thraustochytrida</taxon>
        <taxon>Thraustochytriidae</taxon>
        <taxon>Hondaea</taxon>
    </lineage>
</organism>
<feature type="binding site" evidence="9">
    <location>
        <begin position="363"/>
        <end position="364"/>
    </location>
    <ligand>
        <name>L-histidine</name>
        <dbReference type="ChEBI" id="CHEBI:57595"/>
    </ligand>
</feature>
<dbReference type="InterPro" id="IPR004154">
    <property type="entry name" value="Anticodon-bd"/>
</dbReference>
<dbReference type="PROSITE" id="PS50862">
    <property type="entry name" value="AA_TRNA_LIGASE_II"/>
    <property type="match status" value="1"/>
</dbReference>
<keyword evidence="6" id="KW-0648">Protein biosynthesis</keyword>
<comment type="catalytic activity">
    <reaction evidence="8">
        <text>tRNA(His) + L-histidine + ATP = L-histidyl-tRNA(His) + AMP + diphosphate + H(+)</text>
        <dbReference type="Rhea" id="RHEA:17313"/>
        <dbReference type="Rhea" id="RHEA-COMP:9665"/>
        <dbReference type="Rhea" id="RHEA-COMP:9689"/>
        <dbReference type="ChEBI" id="CHEBI:15378"/>
        <dbReference type="ChEBI" id="CHEBI:30616"/>
        <dbReference type="ChEBI" id="CHEBI:33019"/>
        <dbReference type="ChEBI" id="CHEBI:57595"/>
        <dbReference type="ChEBI" id="CHEBI:78442"/>
        <dbReference type="ChEBI" id="CHEBI:78527"/>
        <dbReference type="ChEBI" id="CHEBI:456215"/>
        <dbReference type="EC" id="6.1.1.21"/>
    </reaction>
</comment>